<dbReference type="GO" id="GO:0046872">
    <property type="term" value="F:metal ion binding"/>
    <property type="evidence" value="ECO:0007669"/>
    <property type="project" value="UniProtKB-KW"/>
</dbReference>
<evidence type="ECO:0000256" key="1">
    <source>
        <dbReference type="ARBA" id="ARBA00004141"/>
    </source>
</evidence>
<dbReference type="GO" id="GO:0005524">
    <property type="term" value="F:ATP binding"/>
    <property type="evidence" value="ECO:0007669"/>
    <property type="project" value="UniProtKB-KW"/>
</dbReference>
<comment type="subcellular location">
    <subcellularLocation>
        <location evidence="1">Membrane</location>
        <topology evidence="1">Multi-pass membrane protein</topology>
    </subcellularLocation>
</comment>
<keyword evidence="7" id="KW-0067">ATP-binding</keyword>
<dbReference type="GO" id="GO:0016887">
    <property type="term" value="F:ATP hydrolysis activity"/>
    <property type="evidence" value="ECO:0007669"/>
    <property type="project" value="InterPro"/>
</dbReference>
<dbReference type="PANTHER" id="PTHR42861">
    <property type="entry name" value="CALCIUM-TRANSPORTING ATPASE"/>
    <property type="match status" value="1"/>
</dbReference>
<evidence type="ECO:0000256" key="5">
    <source>
        <dbReference type="ARBA" id="ARBA00022723"/>
    </source>
</evidence>
<evidence type="ECO:0000313" key="15">
    <source>
        <dbReference type="Proteomes" id="UP000002408"/>
    </source>
</evidence>
<dbReference type="InterPro" id="IPR044492">
    <property type="entry name" value="P_typ_ATPase_HD_dom"/>
</dbReference>
<feature type="transmembrane region" description="Helical" evidence="12">
    <location>
        <begin position="233"/>
        <end position="256"/>
    </location>
</feature>
<evidence type="ECO:0000259" key="13">
    <source>
        <dbReference type="SMART" id="SM00831"/>
    </source>
</evidence>
<keyword evidence="4 12" id="KW-0812">Transmembrane</keyword>
<dbReference type="InterPro" id="IPR008250">
    <property type="entry name" value="ATPase_P-typ_transduc_dom_A_sf"/>
</dbReference>
<dbReference type="InterPro" id="IPR023299">
    <property type="entry name" value="ATPase_P-typ_cyto_dom_N"/>
</dbReference>
<keyword evidence="6" id="KW-0547">Nucleotide-binding</keyword>
<dbReference type="SMART" id="SM00831">
    <property type="entry name" value="Cation_ATPase_N"/>
    <property type="match status" value="1"/>
</dbReference>
<dbReference type="InterPro" id="IPR023298">
    <property type="entry name" value="ATPase_P-typ_TM_dom_sf"/>
</dbReference>
<dbReference type="Pfam" id="PF00122">
    <property type="entry name" value="E1-E2_ATPase"/>
    <property type="match status" value="1"/>
</dbReference>
<evidence type="ECO:0000256" key="12">
    <source>
        <dbReference type="SAM" id="Phobius"/>
    </source>
</evidence>
<dbReference type="GO" id="GO:0008553">
    <property type="term" value="F:P-type proton-exporting transporter activity"/>
    <property type="evidence" value="ECO:0007669"/>
    <property type="project" value="InterPro"/>
</dbReference>
<reference evidence="15" key="1">
    <citation type="journal article" date="2015" name="Microbiology">
        <title>Genome of Methanoregula boonei 6A8 reveals adaptations to oligotrophic peatland environments.</title>
        <authorList>
            <person name="Braeuer S."/>
            <person name="Cadillo-Quiroz H."/>
            <person name="Kyrpides N."/>
            <person name="Woyke T."/>
            <person name="Goodwin L."/>
            <person name="Detter C."/>
            <person name="Podell S."/>
            <person name="Yavitt J.B."/>
            <person name="Zinder S.H."/>
        </authorList>
    </citation>
    <scope>NUCLEOTIDE SEQUENCE [LARGE SCALE GENOMIC DNA]</scope>
    <source>
        <strain evidence="15">DSM 21154 / JCM 14090 / 6A8</strain>
    </source>
</reference>
<dbReference type="PRINTS" id="PR00119">
    <property type="entry name" value="CATATPASE"/>
</dbReference>
<dbReference type="InterPro" id="IPR004014">
    <property type="entry name" value="ATPase_P-typ_cation-transptr_N"/>
</dbReference>
<evidence type="ECO:0000256" key="3">
    <source>
        <dbReference type="ARBA" id="ARBA00022553"/>
    </source>
</evidence>
<dbReference type="GO" id="GO:0120029">
    <property type="term" value="P:proton export across plasma membrane"/>
    <property type="evidence" value="ECO:0007669"/>
    <property type="project" value="InterPro"/>
</dbReference>
<dbReference type="HOGENOM" id="CLU_002360_6_4_2"/>
<keyword evidence="9" id="KW-1278">Translocase</keyword>
<dbReference type="KEGG" id="mbn:Mboo_1501"/>
<dbReference type="PRINTS" id="PR00120">
    <property type="entry name" value="HATPASE"/>
</dbReference>
<evidence type="ECO:0000256" key="7">
    <source>
        <dbReference type="ARBA" id="ARBA00022840"/>
    </source>
</evidence>
<dbReference type="InterPro" id="IPR036412">
    <property type="entry name" value="HAD-like_sf"/>
</dbReference>
<keyword evidence="5" id="KW-0479">Metal-binding</keyword>
<keyword evidence="3" id="KW-0597">Phosphoprotein</keyword>
<dbReference type="Proteomes" id="UP000002408">
    <property type="component" value="Chromosome"/>
</dbReference>
<evidence type="ECO:0000256" key="11">
    <source>
        <dbReference type="ARBA" id="ARBA00023136"/>
    </source>
</evidence>
<dbReference type="SUPFAM" id="SSF81660">
    <property type="entry name" value="Metal cation-transporting ATPase, ATP-binding domain N"/>
    <property type="match status" value="1"/>
</dbReference>
<dbReference type="Gene3D" id="3.40.1110.10">
    <property type="entry name" value="Calcium-transporting ATPase, cytoplasmic domain N"/>
    <property type="match status" value="1"/>
</dbReference>
<dbReference type="SUPFAM" id="SSF81665">
    <property type="entry name" value="Calcium ATPase, transmembrane domain M"/>
    <property type="match status" value="1"/>
</dbReference>
<keyword evidence="8" id="KW-0460">Magnesium</keyword>
<dbReference type="NCBIfam" id="TIGR01647">
    <property type="entry name" value="ATPase-IIIA_H"/>
    <property type="match status" value="1"/>
</dbReference>
<dbReference type="AlphaFoldDB" id="A7I8F8"/>
<dbReference type="InterPro" id="IPR006534">
    <property type="entry name" value="P-type_ATPase_IIIA"/>
</dbReference>
<dbReference type="PROSITE" id="PS00154">
    <property type="entry name" value="ATPASE_E1_E2"/>
    <property type="match status" value="1"/>
</dbReference>
<dbReference type="Gene3D" id="2.70.150.10">
    <property type="entry name" value="Calcium-transporting ATPase, cytoplasmic transduction domain A"/>
    <property type="match status" value="1"/>
</dbReference>
<dbReference type="STRING" id="456442.Mboo_1501"/>
<keyword evidence="15" id="KW-1185">Reference proteome</keyword>
<feature type="transmembrane region" description="Helical" evidence="12">
    <location>
        <begin position="741"/>
        <end position="761"/>
    </location>
</feature>
<dbReference type="FunFam" id="3.40.50.1000:FF:000211">
    <property type="entry name" value="Plasma membrane ATPase"/>
    <property type="match status" value="1"/>
</dbReference>
<evidence type="ECO:0000313" key="14">
    <source>
        <dbReference type="EMBL" id="ABS56019.1"/>
    </source>
</evidence>
<dbReference type="GO" id="GO:0016020">
    <property type="term" value="C:membrane"/>
    <property type="evidence" value="ECO:0007669"/>
    <property type="project" value="UniProtKB-SubCell"/>
</dbReference>
<evidence type="ECO:0000256" key="8">
    <source>
        <dbReference type="ARBA" id="ARBA00022842"/>
    </source>
</evidence>
<dbReference type="InterPro" id="IPR059000">
    <property type="entry name" value="ATPase_P-type_domA"/>
</dbReference>
<dbReference type="Gene3D" id="3.40.50.1000">
    <property type="entry name" value="HAD superfamily/HAD-like"/>
    <property type="match status" value="1"/>
</dbReference>
<feature type="transmembrane region" description="Helical" evidence="12">
    <location>
        <begin position="773"/>
        <end position="794"/>
    </location>
</feature>
<dbReference type="Pfam" id="PF00690">
    <property type="entry name" value="Cation_ATPase_N"/>
    <property type="match status" value="1"/>
</dbReference>
<organism evidence="14 15">
    <name type="scientific">Methanoregula boonei (strain DSM 21154 / JCM 14090 / 6A8)</name>
    <dbReference type="NCBI Taxonomy" id="456442"/>
    <lineage>
        <taxon>Archaea</taxon>
        <taxon>Methanobacteriati</taxon>
        <taxon>Methanobacteriota</taxon>
        <taxon>Stenosarchaea group</taxon>
        <taxon>Methanomicrobia</taxon>
        <taxon>Methanomicrobiales</taxon>
        <taxon>Methanoregulaceae</taxon>
        <taxon>Methanoregula</taxon>
    </lineage>
</organism>
<evidence type="ECO:0000256" key="4">
    <source>
        <dbReference type="ARBA" id="ARBA00022692"/>
    </source>
</evidence>
<dbReference type="SUPFAM" id="SSF56784">
    <property type="entry name" value="HAD-like"/>
    <property type="match status" value="1"/>
</dbReference>
<dbReference type="Pfam" id="PF00702">
    <property type="entry name" value="Hydrolase"/>
    <property type="match status" value="1"/>
</dbReference>
<evidence type="ECO:0000256" key="9">
    <source>
        <dbReference type="ARBA" id="ARBA00022967"/>
    </source>
</evidence>
<dbReference type="InterPro" id="IPR023214">
    <property type="entry name" value="HAD_sf"/>
</dbReference>
<feature type="transmembrane region" description="Helical" evidence="12">
    <location>
        <begin position="700"/>
        <end position="720"/>
    </location>
</feature>
<dbReference type="SUPFAM" id="SSF81653">
    <property type="entry name" value="Calcium ATPase, transduction domain A"/>
    <property type="match status" value="1"/>
</dbReference>
<keyword evidence="11 12" id="KW-0472">Membrane</keyword>
<name>A7I8F8_METB6</name>
<dbReference type="SFLD" id="SFLDG00002">
    <property type="entry name" value="C1.7:_P-type_atpase_like"/>
    <property type="match status" value="1"/>
</dbReference>
<dbReference type="EMBL" id="CP000780">
    <property type="protein sequence ID" value="ABS56019.1"/>
    <property type="molecule type" value="Genomic_DNA"/>
</dbReference>
<feature type="transmembrane region" description="Helical" evidence="12">
    <location>
        <begin position="86"/>
        <end position="103"/>
    </location>
</feature>
<feature type="transmembrane region" description="Helical" evidence="12">
    <location>
        <begin position="262"/>
        <end position="289"/>
    </location>
</feature>
<evidence type="ECO:0000256" key="6">
    <source>
        <dbReference type="ARBA" id="ARBA00022741"/>
    </source>
</evidence>
<dbReference type="NCBIfam" id="TIGR01494">
    <property type="entry name" value="ATPase_P-type"/>
    <property type="match status" value="2"/>
</dbReference>
<dbReference type="InterPro" id="IPR018303">
    <property type="entry name" value="ATPase_P-typ_P_site"/>
</dbReference>
<feature type="domain" description="Cation-transporting P-type ATPase N-terminal" evidence="13">
    <location>
        <begin position="10"/>
        <end position="82"/>
    </location>
</feature>
<accession>A7I8F8</accession>
<evidence type="ECO:0000256" key="2">
    <source>
        <dbReference type="ARBA" id="ARBA00008804"/>
    </source>
</evidence>
<dbReference type="InterPro" id="IPR001757">
    <property type="entry name" value="P_typ_ATPase"/>
</dbReference>
<comment type="similarity">
    <text evidence="2">Belongs to the cation transport ATPase (P-type) (TC 3.A.3) family. Type IIIA subfamily.</text>
</comment>
<dbReference type="FunFam" id="2.70.150.10:FF:000042">
    <property type="entry name" value="Plasma membrane ATPase"/>
    <property type="match status" value="1"/>
</dbReference>
<feature type="transmembrane region" description="Helical" evidence="12">
    <location>
        <begin position="62"/>
        <end position="80"/>
    </location>
</feature>
<sequence>MRHAIMDQDPFKECSTGEVLNSLKSRADGLTDVEAASRLAICGFNEIAEKKKSRILKFISKFYGPIPALLWIIMGLLYCLNNWADLYIITALLVFNAIVSFAMEDKADTSITLLKQRLSTNSRVYRSGSWNVVHSKMLVPGDIIRVRPGDIIPADAKVITGDNLGIDQSAVTGESLPVSRSAGDLVYSGTVLQKGEATCVVILTGYQTLYGKTAKLVETAKPKSHLQSEILNIVKYLVAADLVIITLLFIYCYGFLHMALPALIVFLLVVFISSVPMALPASFTVSLAFGAEKLSKKSILVTKLSAIEGTATMDLLCMDKTGTITENRIKVAAVFGFGTGPAEVIRYAAEASSDENKDPIDTAILEYAKTLHVKSGSQLSFVPFDSSTKMTEAQVQGGDETYSVAKGAANIISVLCGISAVQTQTLNEKVTGFALKGYRTIAVAKNAGKWEIVGVIALYDRPRPDSGKLIEKLHDLGISIKMITGDNRAVAVQIAREVGLGTNIVDIHSGDFDKDDNLVKTITDADGFSGIYPKDKYTIVKAMQDHGFIVGMTGDGVNDAPALKQADVGIAVESATDVAKSAADLVLTKNGIEVIVDAVKESRRIFERMLIYTIVKLAKVIQQLAFITIIFVVYGFIPITAFLLILLTFTNDIVNLSISTDNVGFSKNPDFWDMKYIMPMAALLGGLLTIQALLLVPVGLGVFGLSVSGLATAAFLMLNISDKVTIFNVRERGWAFKSMPSIAVIAASLGGVLAGIVFAYYGIFMDSISLPVILWIVAMSIAFFVIADILKVWLNNRITVAHPKCAAPGYSMV</sequence>
<gene>
    <name evidence="14" type="ordered locus">Mboo_1501</name>
</gene>
<keyword evidence="10 12" id="KW-1133">Transmembrane helix</keyword>
<protein>
    <submittedName>
        <fullName evidence="14">Plasma-membrane proton-efflux P-type ATPase</fullName>
    </submittedName>
</protein>
<dbReference type="SFLD" id="SFLDS00003">
    <property type="entry name" value="Haloacid_Dehalogenase"/>
    <property type="match status" value="1"/>
</dbReference>
<dbReference type="eggNOG" id="arCOG01578">
    <property type="taxonomic scope" value="Archaea"/>
</dbReference>
<dbReference type="Gene3D" id="1.20.1110.10">
    <property type="entry name" value="Calcium-transporting ATPase, transmembrane domain"/>
    <property type="match status" value="1"/>
</dbReference>
<proteinExistence type="inferred from homology"/>
<evidence type="ECO:0000256" key="10">
    <source>
        <dbReference type="ARBA" id="ARBA00022989"/>
    </source>
</evidence>
<dbReference type="SFLD" id="SFLDF00027">
    <property type="entry name" value="p-type_atpase"/>
    <property type="match status" value="1"/>
</dbReference>